<gene>
    <name evidence="1" type="ORF">GPLA_0875</name>
</gene>
<dbReference type="AlphaFoldDB" id="K6Z6K9"/>
<name>K6Z6K9_9ALTE</name>
<evidence type="ECO:0000313" key="1">
    <source>
        <dbReference type="EMBL" id="GAC31791.1"/>
    </source>
</evidence>
<dbReference type="EMBL" id="BAER01000023">
    <property type="protein sequence ID" value="GAC31791.1"/>
    <property type="molecule type" value="Genomic_DNA"/>
</dbReference>
<dbReference type="STRING" id="1129793.GPLA_0875"/>
<accession>K6Z6K9</accession>
<organism evidence="1 2">
    <name type="scientific">Paraglaciecola polaris LMG 21857</name>
    <dbReference type="NCBI Taxonomy" id="1129793"/>
    <lineage>
        <taxon>Bacteria</taxon>
        <taxon>Pseudomonadati</taxon>
        <taxon>Pseudomonadota</taxon>
        <taxon>Gammaproteobacteria</taxon>
        <taxon>Alteromonadales</taxon>
        <taxon>Alteromonadaceae</taxon>
        <taxon>Paraglaciecola</taxon>
    </lineage>
</organism>
<keyword evidence="2" id="KW-1185">Reference proteome</keyword>
<reference evidence="2" key="1">
    <citation type="journal article" date="2014" name="Environ. Microbiol.">
        <title>Comparative genomics of the marine bacterial genus Glaciecola reveals the high degree of genomic diversity and genomic characteristic for cold adaptation.</title>
        <authorList>
            <person name="Qin Q.L."/>
            <person name="Xie B.B."/>
            <person name="Yu Y."/>
            <person name="Shu Y.L."/>
            <person name="Rong J.C."/>
            <person name="Zhang Y.J."/>
            <person name="Zhao D.L."/>
            <person name="Chen X.L."/>
            <person name="Zhang X.Y."/>
            <person name="Chen B."/>
            <person name="Zhou B.C."/>
            <person name="Zhang Y.Z."/>
        </authorList>
    </citation>
    <scope>NUCLEOTIDE SEQUENCE [LARGE SCALE GENOMIC DNA]</scope>
    <source>
        <strain evidence="2">LMG 21857</strain>
    </source>
</reference>
<evidence type="ECO:0000313" key="2">
    <source>
        <dbReference type="Proteomes" id="UP000006322"/>
    </source>
</evidence>
<dbReference type="Proteomes" id="UP000006322">
    <property type="component" value="Unassembled WGS sequence"/>
</dbReference>
<protein>
    <submittedName>
        <fullName evidence="1">Uncharacterized protein</fullName>
    </submittedName>
</protein>
<comment type="caution">
    <text evidence="1">The sequence shown here is derived from an EMBL/GenBank/DDBJ whole genome shotgun (WGS) entry which is preliminary data.</text>
</comment>
<sequence length="44" mass="4976">MACENTLLTLKLIVIFSKQTLVHGKDSLTLLMLNKSSDFFHPRA</sequence>
<proteinExistence type="predicted"/>